<evidence type="ECO:0000259" key="2">
    <source>
        <dbReference type="PROSITE" id="PS50846"/>
    </source>
</evidence>
<evidence type="ECO:0000313" key="4">
    <source>
        <dbReference type="RefSeq" id="XP_021842457.1"/>
    </source>
</evidence>
<dbReference type="Pfam" id="PF00403">
    <property type="entry name" value="HMA"/>
    <property type="match status" value="1"/>
</dbReference>
<protein>
    <submittedName>
        <fullName evidence="4">Heavy metal-associated isoprenylated plant protein 28</fullName>
    </submittedName>
</protein>
<evidence type="ECO:0000256" key="1">
    <source>
        <dbReference type="ARBA" id="ARBA00022723"/>
    </source>
</evidence>
<organism evidence="3 4">
    <name type="scientific">Spinacia oleracea</name>
    <name type="common">Spinach</name>
    <dbReference type="NCBI Taxonomy" id="3562"/>
    <lineage>
        <taxon>Eukaryota</taxon>
        <taxon>Viridiplantae</taxon>
        <taxon>Streptophyta</taxon>
        <taxon>Embryophyta</taxon>
        <taxon>Tracheophyta</taxon>
        <taxon>Spermatophyta</taxon>
        <taxon>Magnoliopsida</taxon>
        <taxon>eudicotyledons</taxon>
        <taxon>Gunneridae</taxon>
        <taxon>Pentapetalae</taxon>
        <taxon>Caryophyllales</taxon>
        <taxon>Chenopodiaceae</taxon>
        <taxon>Chenopodioideae</taxon>
        <taxon>Anserineae</taxon>
        <taxon>Spinacia</taxon>
    </lineage>
</organism>
<proteinExistence type="predicted"/>
<dbReference type="InterPro" id="IPR036163">
    <property type="entry name" value="HMA_dom_sf"/>
</dbReference>
<dbReference type="CDD" id="cd00371">
    <property type="entry name" value="HMA"/>
    <property type="match status" value="1"/>
</dbReference>
<dbReference type="RefSeq" id="XP_021842457.1">
    <property type="nucleotide sequence ID" value="XM_021986765.2"/>
</dbReference>
<sequence>MTTVTEMRVHMCCPGCESKIKKTLDRMKGVDGIEIDMGMQKVTVTGSAEQKKVVKAVRRTGRRAELWQFPYNPELRSYTHQYPNQCQSNGSSTGSYGGGVQAQPTSSYNYFKHGYDGHESHGYNNFNNPSLSSSSFATTRTGDAFSDENPNACSVM</sequence>
<dbReference type="PROSITE" id="PS50846">
    <property type="entry name" value="HMA_2"/>
    <property type="match status" value="1"/>
</dbReference>
<name>A0A9R0I443_SPIOL</name>
<dbReference type="KEGG" id="soe:110782599"/>
<accession>A0A9R0I443</accession>
<evidence type="ECO:0000313" key="3">
    <source>
        <dbReference type="Proteomes" id="UP000813463"/>
    </source>
</evidence>
<keyword evidence="1" id="KW-0479">Metal-binding</keyword>
<keyword evidence="3" id="KW-1185">Reference proteome</keyword>
<gene>
    <name evidence="4" type="primary">LOC110782599</name>
</gene>
<dbReference type="InterPro" id="IPR006121">
    <property type="entry name" value="HMA_dom"/>
</dbReference>
<dbReference type="SUPFAM" id="SSF55008">
    <property type="entry name" value="HMA, heavy metal-associated domain"/>
    <property type="match status" value="1"/>
</dbReference>
<dbReference type="PANTHER" id="PTHR22814:SF351">
    <property type="entry name" value="HEAVY METAL-ASSOCIATED ISOPRENYLATED PLANT PROTEIN 28"/>
    <property type="match status" value="1"/>
</dbReference>
<dbReference type="GeneID" id="110782599"/>
<dbReference type="Proteomes" id="UP000813463">
    <property type="component" value="Chromosome 4"/>
</dbReference>
<dbReference type="OrthoDB" id="689350at2759"/>
<dbReference type="AlphaFoldDB" id="A0A9R0I443"/>
<feature type="domain" description="HMA" evidence="2">
    <location>
        <begin position="2"/>
        <end position="65"/>
    </location>
</feature>
<reference evidence="4" key="2">
    <citation type="submission" date="2025-08" db="UniProtKB">
        <authorList>
            <consortium name="RefSeq"/>
        </authorList>
    </citation>
    <scope>IDENTIFICATION</scope>
    <source>
        <tissue evidence="4">Leaf</tissue>
    </source>
</reference>
<reference evidence="3" key="1">
    <citation type="journal article" date="2021" name="Nat. Commun.">
        <title>Genomic analyses provide insights into spinach domestication and the genetic basis of agronomic traits.</title>
        <authorList>
            <person name="Cai X."/>
            <person name="Sun X."/>
            <person name="Xu C."/>
            <person name="Sun H."/>
            <person name="Wang X."/>
            <person name="Ge C."/>
            <person name="Zhang Z."/>
            <person name="Wang Q."/>
            <person name="Fei Z."/>
            <person name="Jiao C."/>
            <person name="Wang Q."/>
        </authorList>
    </citation>
    <scope>NUCLEOTIDE SEQUENCE [LARGE SCALE GENOMIC DNA]</scope>
    <source>
        <strain evidence="3">cv. Varoflay</strain>
    </source>
</reference>
<dbReference type="PANTHER" id="PTHR22814">
    <property type="entry name" value="COPPER TRANSPORT PROTEIN ATOX1-RELATED"/>
    <property type="match status" value="1"/>
</dbReference>
<dbReference type="Gene3D" id="3.30.70.100">
    <property type="match status" value="1"/>
</dbReference>
<dbReference type="GO" id="GO:0046872">
    <property type="term" value="F:metal ion binding"/>
    <property type="evidence" value="ECO:0007669"/>
    <property type="project" value="UniProtKB-KW"/>
</dbReference>